<dbReference type="GO" id="GO:0070813">
    <property type="term" value="P:hydrogen sulfide metabolic process"/>
    <property type="evidence" value="ECO:0007669"/>
    <property type="project" value="TreeGrafter"/>
</dbReference>
<organism evidence="3 4">
    <name type="scientific">Gynuella sunshinyii YC6258</name>
    <dbReference type="NCBI Taxonomy" id="1445510"/>
    <lineage>
        <taxon>Bacteria</taxon>
        <taxon>Pseudomonadati</taxon>
        <taxon>Pseudomonadota</taxon>
        <taxon>Gammaproteobacteria</taxon>
        <taxon>Oceanospirillales</taxon>
        <taxon>Saccharospirillaceae</taxon>
        <taxon>Gynuella</taxon>
    </lineage>
</organism>
<evidence type="ECO:0000256" key="1">
    <source>
        <dbReference type="ARBA" id="ARBA00022723"/>
    </source>
</evidence>
<dbReference type="HOGENOM" id="CLU_030571_6_1_6"/>
<feature type="domain" description="Metallo-beta-lactamase" evidence="2">
    <location>
        <begin position="14"/>
        <end position="205"/>
    </location>
</feature>
<keyword evidence="3" id="KW-0378">Hydrolase</keyword>
<dbReference type="InterPro" id="IPR051682">
    <property type="entry name" value="Mito_Persulfide_Diox"/>
</dbReference>
<proteinExistence type="predicted"/>
<dbReference type="InterPro" id="IPR044528">
    <property type="entry name" value="POD-like_MBL-fold"/>
</dbReference>
<dbReference type="PANTHER" id="PTHR43084:SF1">
    <property type="entry name" value="PERSULFIDE DIOXYGENASE ETHE1, MITOCHONDRIAL"/>
    <property type="match status" value="1"/>
</dbReference>
<dbReference type="SUPFAM" id="SSF56281">
    <property type="entry name" value="Metallo-hydrolase/oxidoreductase"/>
    <property type="match status" value="1"/>
</dbReference>
<dbReference type="GO" id="GO:0046872">
    <property type="term" value="F:metal ion binding"/>
    <property type="evidence" value="ECO:0007669"/>
    <property type="project" value="UniProtKB-KW"/>
</dbReference>
<dbReference type="GO" id="GO:0016787">
    <property type="term" value="F:hydrolase activity"/>
    <property type="evidence" value="ECO:0007669"/>
    <property type="project" value="UniProtKB-KW"/>
</dbReference>
<gene>
    <name evidence="3" type="ORF">YC6258_04387</name>
</gene>
<dbReference type="EMBL" id="CP007142">
    <property type="protein sequence ID" value="AJQ96419.1"/>
    <property type="molecule type" value="Genomic_DNA"/>
</dbReference>
<dbReference type="GO" id="GO:0006749">
    <property type="term" value="P:glutathione metabolic process"/>
    <property type="evidence" value="ECO:0007669"/>
    <property type="project" value="InterPro"/>
</dbReference>
<dbReference type="PATRIC" id="fig|1445510.3.peg.4352"/>
<dbReference type="InterPro" id="IPR036866">
    <property type="entry name" value="RibonucZ/Hydroxyglut_hydro"/>
</dbReference>
<keyword evidence="1" id="KW-0479">Metal-binding</keyword>
<dbReference type="SMART" id="SM00849">
    <property type="entry name" value="Lactamase_B"/>
    <property type="match status" value="1"/>
</dbReference>
<dbReference type="STRING" id="1445510.YC6258_04387"/>
<name>A0A0C5W147_9GAMM</name>
<dbReference type="CDD" id="cd07724">
    <property type="entry name" value="POD-like_MBL-fold"/>
    <property type="match status" value="1"/>
</dbReference>
<sequence>MKIHIEAFYDEETYTLTYVVSDQITRDAIVIDPVLDYEPIGSIIKDTSYQRVKTYIEQQQLTLRMVLETHAHADHLSASQLFKKDYPAVKVAIGRHITAVQDVFKGIYNLDELFLTDGSQFDLLIDDDQVFEAGSIEVKALYTPGHTPACLSYLISDAVFTGDTLFMPDYGTGRCDFPGGDAEKMYYSIQRLYQLPGETRVFTGHDYLPNGRALKYESTIAAQKHHNIQLNMQTSADEYVSFRSDRDKTLAAPKLIYQSLLVNIEAGRLPKIESNGSRYLKIPLNIRC</sequence>
<evidence type="ECO:0000313" key="3">
    <source>
        <dbReference type="EMBL" id="AJQ96419.1"/>
    </source>
</evidence>
<dbReference type="OrthoDB" id="9784009at2"/>
<evidence type="ECO:0000313" key="4">
    <source>
        <dbReference type="Proteomes" id="UP000032266"/>
    </source>
</evidence>
<dbReference type="Gene3D" id="3.60.15.10">
    <property type="entry name" value="Ribonuclease Z/Hydroxyacylglutathione hydrolase-like"/>
    <property type="match status" value="1"/>
</dbReference>
<dbReference type="InterPro" id="IPR001279">
    <property type="entry name" value="Metallo-B-lactamas"/>
</dbReference>
<accession>A0A0C5W147</accession>
<dbReference type="KEGG" id="gsn:YC6258_04387"/>
<dbReference type="Pfam" id="PF00753">
    <property type="entry name" value="Lactamase_B"/>
    <property type="match status" value="1"/>
</dbReference>
<dbReference type="GO" id="GO:0050313">
    <property type="term" value="F:sulfur dioxygenase activity"/>
    <property type="evidence" value="ECO:0007669"/>
    <property type="project" value="InterPro"/>
</dbReference>
<protein>
    <submittedName>
        <fullName evidence="3">Zn-dependent hydrolase, including glyoxylase</fullName>
    </submittedName>
</protein>
<dbReference type="PANTHER" id="PTHR43084">
    <property type="entry name" value="PERSULFIDE DIOXYGENASE ETHE1"/>
    <property type="match status" value="1"/>
</dbReference>
<dbReference type="RefSeq" id="WP_044618427.1">
    <property type="nucleotide sequence ID" value="NZ_CP007142.1"/>
</dbReference>
<evidence type="ECO:0000259" key="2">
    <source>
        <dbReference type="SMART" id="SM00849"/>
    </source>
</evidence>
<keyword evidence="4" id="KW-1185">Reference proteome</keyword>
<reference evidence="3 4" key="1">
    <citation type="submission" date="2014-01" db="EMBL/GenBank/DDBJ databases">
        <title>Full genme sequencing of cellulolytic bacterium Gynuella sunshinyii YC6258T gen. nov., sp. nov.</title>
        <authorList>
            <person name="Khan H."/>
            <person name="Chung E.J."/>
            <person name="Chung Y.R."/>
        </authorList>
    </citation>
    <scope>NUCLEOTIDE SEQUENCE [LARGE SCALE GENOMIC DNA]</scope>
    <source>
        <strain evidence="3 4">YC6258</strain>
    </source>
</reference>
<dbReference type="AlphaFoldDB" id="A0A0C5W147"/>
<dbReference type="Proteomes" id="UP000032266">
    <property type="component" value="Chromosome"/>
</dbReference>